<keyword evidence="3" id="KW-0411">Iron-sulfur</keyword>
<keyword evidence="1" id="KW-0479">Metal-binding</keyword>
<keyword evidence="2" id="KW-0408">Iron</keyword>
<dbReference type="PANTHER" id="PTHR43432">
    <property type="entry name" value="SLR0285 PROTEIN"/>
    <property type="match status" value="1"/>
</dbReference>
<dbReference type="InterPro" id="IPR007197">
    <property type="entry name" value="rSAM"/>
</dbReference>
<comment type="caution">
    <text evidence="5">The sequence shown here is derived from an EMBL/GenBank/DDBJ whole genome shotgun (WGS) entry which is preliminary data.</text>
</comment>
<organism evidence="5 6">
    <name type="scientific">Metabacillus mangrovi</name>
    <dbReference type="NCBI Taxonomy" id="1491830"/>
    <lineage>
        <taxon>Bacteria</taxon>
        <taxon>Bacillati</taxon>
        <taxon>Bacillota</taxon>
        <taxon>Bacilli</taxon>
        <taxon>Bacillales</taxon>
        <taxon>Bacillaceae</taxon>
        <taxon>Metabacillus</taxon>
    </lineage>
</organism>
<dbReference type="SUPFAM" id="SSF102114">
    <property type="entry name" value="Radical SAM enzymes"/>
    <property type="match status" value="1"/>
</dbReference>
<dbReference type="InterPro" id="IPR058240">
    <property type="entry name" value="rSAM_sf"/>
</dbReference>
<evidence type="ECO:0000313" key="6">
    <source>
        <dbReference type="Proteomes" id="UP000434639"/>
    </source>
</evidence>
<keyword evidence="6" id="KW-1185">Reference proteome</keyword>
<evidence type="ECO:0000256" key="3">
    <source>
        <dbReference type="ARBA" id="ARBA00023014"/>
    </source>
</evidence>
<dbReference type="CDD" id="cd01335">
    <property type="entry name" value="Radical_SAM"/>
    <property type="match status" value="1"/>
</dbReference>
<dbReference type="SMART" id="SM00729">
    <property type="entry name" value="Elp3"/>
    <property type="match status" value="1"/>
</dbReference>
<gene>
    <name evidence="5" type="ORF">GKZ89_07795</name>
</gene>
<dbReference type="Pfam" id="PF04055">
    <property type="entry name" value="Radical_SAM"/>
    <property type="match status" value="1"/>
</dbReference>
<dbReference type="InterPro" id="IPR006638">
    <property type="entry name" value="Elp3/MiaA/NifB-like_rSAM"/>
</dbReference>
<dbReference type="GO" id="GO:0003824">
    <property type="term" value="F:catalytic activity"/>
    <property type="evidence" value="ECO:0007669"/>
    <property type="project" value="InterPro"/>
</dbReference>
<accession>A0A7X2S4E9</accession>
<evidence type="ECO:0000313" key="5">
    <source>
        <dbReference type="EMBL" id="MTH53315.1"/>
    </source>
</evidence>
<sequence length="273" mass="30640">MNISMKTPKTLLTKTSGFLNDYSHSLNPYTGCAFGCSYCYVRRLPVSLFRKEEWGTWVDIKAAGKEQLKKELLRAKKKGPVRIFMSSSTDPYQGTEAKEQVTRTLLEAMTEEPPDFLFVQTRSPLSERDEDLFRKLGSSVLVSMTIETDREDIRRAFAPSSPPIAARLKALRQLKSAGIPVQAAVAPLLPFTSEFPEKLKQAADLVTLDDFFLGDGAGGKRSASLGVLQVLEGLGEEDWFNPERLVQEKARFEHVFGRRNVRISQDGFAPFRL</sequence>
<dbReference type="EMBL" id="WMIB01000005">
    <property type="protein sequence ID" value="MTH53315.1"/>
    <property type="molecule type" value="Genomic_DNA"/>
</dbReference>
<dbReference type="AlphaFoldDB" id="A0A7X2S4E9"/>
<name>A0A7X2S4E9_9BACI</name>
<dbReference type="GO" id="GO:0046872">
    <property type="term" value="F:metal ion binding"/>
    <property type="evidence" value="ECO:0007669"/>
    <property type="project" value="UniProtKB-KW"/>
</dbReference>
<dbReference type="Gene3D" id="3.80.30.30">
    <property type="match status" value="1"/>
</dbReference>
<protein>
    <submittedName>
        <fullName evidence="5">Radical SAM protein</fullName>
    </submittedName>
</protein>
<evidence type="ECO:0000256" key="2">
    <source>
        <dbReference type="ARBA" id="ARBA00023004"/>
    </source>
</evidence>
<evidence type="ECO:0000259" key="4">
    <source>
        <dbReference type="PROSITE" id="PS51918"/>
    </source>
</evidence>
<dbReference type="GO" id="GO:0051536">
    <property type="term" value="F:iron-sulfur cluster binding"/>
    <property type="evidence" value="ECO:0007669"/>
    <property type="project" value="UniProtKB-KW"/>
</dbReference>
<feature type="domain" description="Radical SAM core" evidence="4">
    <location>
        <begin position="18"/>
        <end position="266"/>
    </location>
</feature>
<evidence type="ECO:0000256" key="1">
    <source>
        <dbReference type="ARBA" id="ARBA00022723"/>
    </source>
</evidence>
<dbReference type="PROSITE" id="PS51918">
    <property type="entry name" value="RADICAL_SAM"/>
    <property type="match status" value="1"/>
</dbReference>
<dbReference type="SFLD" id="SFLDG01084">
    <property type="entry name" value="Uncharacterised_Radical_SAM_Su"/>
    <property type="match status" value="1"/>
</dbReference>
<dbReference type="SFLD" id="SFLDS00029">
    <property type="entry name" value="Radical_SAM"/>
    <property type="match status" value="1"/>
</dbReference>
<proteinExistence type="predicted"/>
<dbReference type="RefSeq" id="WP_155111840.1">
    <property type="nucleotide sequence ID" value="NZ_WMIB01000005.1"/>
</dbReference>
<dbReference type="OrthoDB" id="9785699at2"/>
<dbReference type="InterPro" id="IPR040086">
    <property type="entry name" value="MJ0683-like"/>
</dbReference>
<reference evidence="5 6" key="1">
    <citation type="journal article" date="2017" name="Int. J. Syst. Evol. Microbiol.">
        <title>Bacillus mangrovi sp. nov., isolated from a sediment sample from a mangrove forest.</title>
        <authorList>
            <person name="Gupta V."/>
            <person name="Singh P.K."/>
            <person name="Korpole S."/>
            <person name="Tanuku N.R.S."/>
            <person name="Pinnaka A.K."/>
        </authorList>
    </citation>
    <scope>NUCLEOTIDE SEQUENCE [LARGE SCALE GENOMIC DNA]</scope>
    <source>
        <strain evidence="5 6">KCTC 33872</strain>
    </source>
</reference>
<dbReference type="Proteomes" id="UP000434639">
    <property type="component" value="Unassembled WGS sequence"/>
</dbReference>
<dbReference type="PANTHER" id="PTHR43432:SF3">
    <property type="entry name" value="SLR0285 PROTEIN"/>
    <property type="match status" value="1"/>
</dbReference>